<evidence type="ECO:0000256" key="1">
    <source>
        <dbReference type="SAM" id="MobiDB-lite"/>
    </source>
</evidence>
<protein>
    <submittedName>
        <fullName evidence="2">Uncharacterized protein</fullName>
    </submittedName>
</protein>
<sequence length="469" mass="53740">MRRLRVSAHIYRTPPATSRPACLWRLAHLPPSIGGATPQPPVRTWSAGDSDFTSFISKAKLLVEKSRAQIVWNLIRGLSIEEKEKLLWIENHKGRKPVEKQDIMDIEAETDAEIAKREKAKLYLQQWSRNNREGPSSPTAPLTDAKDGRDMENSSDDIEGDGDRVSDGTVSVNDKAVPEGERVWDPKTGQLHVEDDPILGKLICDLEYKRLYTIEIPALTRIPVWDNNRHYKQERSHRIAKDLKANKNRRIILPGLITIYEKEWEKQAVPTTALLDNLEELQKARKRFGILDGQHRVGALKKLHDDGDYLKPVEIEVIRLEGEEQVRDLFNDINKAEPVQPVDKASKSKLSEKDREILQSAVCSLKAEYPKFFSTSLNCRIPHLHQDKLRNMLFEANVLRRFNIKTDVDLFAWLLSENDAIAKKDDSKLTSKSPTKLEKNALKKSREHGFYLGMDRSWLTSDADVDDDY</sequence>
<proteinExistence type="predicted"/>
<feature type="region of interest" description="Disordered" evidence="1">
    <location>
        <begin position="126"/>
        <end position="180"/>
    </location>
</feature>
<evidence type="ECO:0000313" key="2">
    <source>
        <dbReference type="EMBL" id="CAD9368742.1"/>
    </source>
</evidence>
<accession>A0A7S2AIA4</accession>
<name>A0A7S2AIA4_9STRA</name>
<dbReference type="AlphaFoldDB" id="A0A7S2AIA4"/>
<gene>
    <name evidence="2" type="ORF">DSPE1174_LOCUS232</name>
</gene>
<organism evidence="2">
    <name type="scientific">Octactis speculum</name>
    <dbReference type="NCBI Taxonomy" id="3111310"/>
    <lineage>
        <taxon>Eukaryota</taxon>
        <taxon>Sar</taxon>
        <taxon>Stramenopiles</taxon>
        <taxon>Ochrophyta</taxon>
        <taxon>Dictyochophyceae</taxon>
        <taxon>Dictyochales</taxon>
        <taxon>Dictyochaceae</taxon>
        <taxon>Octactis</taxon>
    </lineage>
</organism>
<dbReference type="EMBL" id="HBGS01000434">
    <property type="protein sequence ID" value="CAD9368742.1"/>
    <property type="molecule type" value="Transcribed_RNA"/>
</dbReference>
<feature type="compositionally biased region" description="Polar residues" evidence="1">
    <location>
        <begin position="126"/>
        <end position="140"/>
    </location>
</feature>
<reference evidence="2" key="1">
    <citation type="submission" date="2021-01" db="EMBL/GenBank/DDBJ databases">
        <authorList>
            <person name="Corre E."/>
            <person name="Pelletier E."/>
            <person name="Niang G."/>
            <person name="Scheremetjew M."/>
            <person name="Finn R."/>
            <person name="Kale V."/>
            <person name="Holt S."/>
            <person name="Cochrane G."/>
            <person name="Meng A."/>
            <person name="Brown T."/>
            <person name="Cohen L."/>
        </authorList>
    </citation>
    <scope>NUCLEOTIDE SEQUENCE</scope>
    <source>
        <strain evidence="2">CCMP1381</strain>
    </source>
</reference>